<keyword evidence="2" id="KW-0808">Transferase</keyword>
<dbReference type="InterPro" id="IPR051760">
    <property type="entry name" value="KMT5A"/>
</dbReference>
<accession>A0A9X0A1A7</accession>
<keyword evidence="2" id="KW-0489">Methyltransferase</keyword>
<dbReference type="PROSITE" id="PS50280">
    <property type="entry name" value="SET"/>
    <property type="match status" value="1"/>
</dbReference>
<dbReference type="PANTHER" id="PTHR46167">
    <property type="entry name" value="N-LYSINE METHYLTRANSFERASE KMT5A"/>
    <property type="match status" value="1"/>
</dbReference>
<protein>
    <submittedName>
        <fullName evidence="2">Histone H4-K20 monomethylation</fullName>
        <ecNumber evidence="2">2.1.1.354</ecNumber>
    </submittedName>
</protein>
<dbReference type="SMART" id="SM00317">
    <property type="entry name" value="SET"/>
    <property type="match status" value="1"/>
</dbReference>
<dbReference type="PANTHER" id="PTHR46167:SF1">
    <property type="entry name" value="N-LYSINE METHYLTRANSFERASE KMT5A"/>
    <property type="match status" value="1"/>
</dbReference>
<comment type="caution">
    <text evidence="2">The sequence shown here is derived from an EMBL/GenBank/DDBJ whole genome shotgun (WGS) entry which is preliminary data.</text>
</comment>
<dbReference type="AlphaFoldDB" id="A0A9X0A1A7"/>
<dbReference type="GO" id="GO:0043516">
    <property type="term" value="P:regulation of DNA damage response, signal transduction by p53 class mediator"/>
    <property type="evidence" value="ECO:0007669"/>
    <property type="project" value="TreeGrafter"/>
</dbReference>
<dbReference type="Pfam" id="PF00856">
    <property type="entry name" value="SET"/>
    <property type="match status" value="1"/>
</dbReference>
<dbReference type="GO" id="GO:0042799">
    <property type="term" value="F:histone H4K20 methyltransferase activity"/>
    <property type="evidence" value="ECO:0007669"/>
    <property type="project" value="TreeGrafter"/>
</dbReference>
<dbReference type="OrthoDB" id="5948114at2759"/>
<dbReference type="GO" id="GO:0005634">
    <property type="term" value="C:nucleus"/>
    <property type="evidence" value="ECO:0007669"/>
    <property type="project" value="TreeGrafter"/>
</dbReference>
<evidence type="ECO:0000259" key="1">
    <source>
        <dbReference type="PROSITE" id="PS50280"/>
    </source>
</evidence>
<dbReference type="EMBL" id="MU825407">
    <property type="protein sequence ID" value="KAJ7391265.1"/>
    <property type="molecule type" value="Genomic_DNA"/>
</dbReference>
<organism evidence="2 3">
    <name type="scientific">Desmophyllum pertusum</name>
    <dbReference type="NCBI Taxonomy" id="174260"/>
    <lineage>
        <taxon>Eukaryota</taxon>
        <taxon>Metazoa</taxon>
        <taxon>Cnidaria</taxon>
        <taxon>Anthozoa</taxon>
        <taxon>Hexacorallia</taxon>
        <taxon>Scleractinia</taxon>
        <taxon>Caryophylliina</taxon>
        <taxon>Caryophylliidae</taxon>
        <taxon>Desmophyllum</taxon>
    </lineage>
</organism>
<reference evidence="2" key="1">
    <citation type="submission" date="2023-01" db="EMBL/GenBank/DDBJ databases">
        <title>Genome assembly of the deep-sea coral Lophelia pertusa.</title>
        <authorList>
            <person name="Herrera S."/>
            <person name="Cordes E."/>
        </authorList>
    </citation>
    <scope>NUCLEOTIDE SEQUENCE</scope>
    <source>
        <strain evidence="2">USNM1676648</strain>
        <tissue evidence="2">Polyp</tissue>
    </source>
</reference>
<dbReference type="SUPFAM" id="SSF82199">
    <property type="entry name" value="SET domain"/>
    <property type="match status" value="1"/>
</dbReference>
<dbReference type="Proteomes" id="UP001163046">
    <property type="component" value="Unassembled WGS sequence"/>
</dbReference>
<dbReference type="GO" id="GO:0005700">
    <property type="term" value="C:polytene chromosome"/>
    <property type="evidence" value="ECO:0007669"/>
    <property type="project" value="TreeGrafter"/>
</dbReference>
<proteinExistence type="predicted"/>
<dbReference type="GO" id="GO:0006357">
    <property type="term" value="P:regulation of transcription by RNA polymerase II"/>
    <property type="evidence" value="ECO:0007669"/>
    <property type="project" value="TreeGrafter"/>
</dbReference>
<name>A0A9X0A1A7_9CNID</name>
<dbReference type="GO" id="GO:0140999">
    <property type="term" value="F:histone H3K4 trimethyltransferase activity"/>
    <property type="evidence" value="ECO:0007669"/>
    <property type="project" value="UniProtKB-EC"/>
</dbReference>
<sequence>MSRFANVRQVMLGQKRAAKCQFLKKFVSLALEKENEDHFVATEEVFEAYCAAVALWTEDDSLRGQTKYLMKKRAFYKQFKKAVAEYAKQRDWVVKPSTRAGKTRGYTGLKLHRPRRQPPVEFGGRIMLERIQYYMSLNPKPYPPIEVHIVRSDPRGAGNCAFAARDIEKGEVICEYEGEIISLHEAKTRESSYEKEGRPCTLMVLDSAGRQIAIDPYEGNPRGALTWGATLNHSRDNANVKPFVANKNTNNPRIFFIAVHDIVETTELLWNYNDAEWQFHAHSQTLPE</sequence>
<evidence type="ECO:0000313" key="3">
    <source>
        <dbReference type="Proteomes" id="UP001163046"/>
    </source>
</evidence>
<dbReference type="InterPro" id="IPR046341">
    <property type="entry name" value="SET_dom_sf"/>
</dbReference>
<dbReference type="InterPro" id="IPR001214">
    <property type="entry name" value="SET_dom"/>
</dbReference>
<dbReference type="Gene3D" id="2.170.270.10">
    <property type="entry name" value="SET domain"/>
    <property type="match status" value="1"/>
</dbReference>
<gene>
    <name evidence="2" type="primary">SETD8_2</name>
    <name evidence="2" type="ORF">OS493_019396</name>
</gene>
<keyword evidence="3" id="KW-1185">Reference proteome</keyword>
<dbReference type="EC" id="2.1.1.354" evidence="2"/>
<evidence type="ECO:0000313" key="2">
    <source>
        <dbReference type="EMBL" id="KAJ7391265.1"/>
    </source>
</evidence>
<feature type="domain" description="SET" evidence="1">
    <location>
        <begin position="143"/>
        <end position="273"/>
    </location>
</feature>
<dbReference type="GO" id="GO:0032259">
    <property type="term" value="P:methylation"/>
    <property type="evidence" value="ECO:0007669"/>
    <property type="project" value="UniProtKB-KW"/>
</dbReference>